<feature type="chain" id="PRO_5021253769" evidence="3">
    <location>
        <begin position="27"/>
        <end position="406"/>
    </location>
</feature>
<feature type="coiled-coil region" evidence="2">
    <location>
        <begin position="253"/>
        <end position="280"/>
    </location>
</feature>
<dbReference type="SUPFAM" id="SSF56925">
    <property type="entry name" value="OMPA-like"/>
    <property type="match status" value="1"/>
</dbReference>
<dbReference type="GO" id="GO:0016020">
    <property type="term" value="C:membrane"/>
    <property type="evidence" value="ECO:0007669"/>
    <property type="project" value="UniProtKB-UniRule"/>
</dbReference>
<evidence type="ECO:0000256" key="2">
    <source>
        <dbReference type="SAM" id="Coils"/>
    </source>
</evidence>
<proteinExistence type="predicted"/>
<dbReference type="InterPro" id="IPR036737">
    <property type="entry name" value="OmpA-like_sf"/>
</dbReference>
<dbReference type="CDD" id="cd07185">
    <property type="entry name" value="OmpA_C-like"/>
    <property type="match status" value="1"/>
</dbReference>
<gene>
    <name evidence="5" type="ORF">EZ315_03745</name>
</gene>
<keyword evidence="2" id="KW-0175">Coiled coil</keyword>
<dbReference type="PANTHER" id="PTHR30329:SF21">
    <property type="entry name" value="LIPOPROTEIN YIAD-RELATED"/>
    <property type="match status" value="1"/>
</dbReference>
<accession>A0A4Z0V8Z0</accession>
<evidence type="ECO:0000313" key="5">
    <source>
        <dbReference type="EMBL" id="TGG39858.1"/>
    </source>
</evidence>
<dbReference type="Gene3D" id="3.30.1330.60">
    <property type="entry name" value="OmpA-like domain"/>
    <property type="match status" value="1"/>
</dbReference>
<dbReference type="AlphaFoldDB" id="A0A4Z0V8Z0"/>
<sequence>MRVMKKQLFLLAALGGVLLTAGNANAQETAVVVEESTFDVEQVPCKDIYTPGSWRDNWYVQLGAGMRVPLVEWGSKDRHITAIYNLGVGRWISPYLGFRFSALYGSMHYKGGDAMASARTANLNVDFMWDMLNSISGYNPSRAFSIVPFVGLGGTYVFHYRDNALANDRSNDGNIKGNQWLMPVSAGIQLRFRVSPYVDIFAEGRSTFYGDNFNNTVYGRPLDLDIAAVGGVIIHFTGSKFQRYNPCDYVNALSQANAQVNDLRAALATTSAALAAAEAQLPCPEVPETVTVEAESTTLFPTVRFKLNSAYVSSEEMVNVYNIAEYMKANPNAQIVVRGYADKDTGSAAYNMKLSERRAKAVADILTGDYGISDSRLILEAAGSDTQIYPTNDWNRIVIFAAPELP</sequence>
<comment type="caution">
    <text evidence="5">The sequence shown here is derived from an EMBL/GenBank/DDBJ whole genome shotgun (WGS) entry which is preliminary data.</text>
</comment>
<keyword evidence="1" id="KW-0472">Membrane</keyword>
<reference evidence="5 6" key="1">
    <citation type="submission" date="2019-02" db="EMBL/GenBank/DDBJ databases">
        <title>Isolation and identification of novel species under the genus Muribaculum.</title>
        <authorList>
            <person name="Miyake S."/>
            <person name="Ding Y."/>
            <person name="Low A."/>
            <person name="Soh M."/>
            <person name="Seedorf H."/>
        </authorList>
    </citation>
    <scope>NUCLEOTIDE SEQUENCE [LARGE SCALE GENOMIC DNA]</scope>
    <source>
        <strain evidence="5 6">TLL-A3</strain>
    </source>
</reference>
<evidence type="ECO:0000256" key="1">
    <source>
        <dbReference type="PROSITE-ProRule" id="PRU00473"/>
    </source>
</evidence>
<dbReference type="EMBL" id="SJSA01000001">
    <property type="protein sequence ID" value="TGG39858.1"/>
    <property type="molecule type" value="Genomic_DNA"/>
</dbReference>
<organism evidence="5 6">
    <name type="scientific">Duncaniella freteri</name>
    <dbReference type="NCBI Taxonomy" id="2530391"/>
    <lineage>
        <taxon>Bacteria</taxon>
        <taxon>Pseudomonadati</taxon>
        <taxon>Bacteroidota</taxon>
        <taxon>Bacteroidia</taxon>
        <taxon>Bacteroidales</taxon>
        <taxon>Muribaculaceae</taxon>
        <taxon>Duncaniella</taxon>
    </lineage>
</organism>
<dbReference type="Proteomes" id="UP000297635">
    <property type="component" value="Unassembled WGS sequence"/>
</dbReference>
<dbReference type="InterPro" id="IPR006665">
    <property type="entry name" value="OmpA-like"/>
</dbReference>
<dbReference type="InterPro" id="IPR050330">
    <property type="entry name" value="Bact_OuterMem_StrucFunc"/>
</dbReference>
<dbReference type="InterPro" id="IPR011250">
    <property type="entry name" value="OMP/PagP_B-barrel"/>
</dbReference>
<dbReference type="PROSITE" id="PS51123">
    <property type="entry name" value="OMPA_2"/>
    <property type="match status" value="1"/>
</dbReference>
<evidence type="ECO:0000256" key="3">
    <source>
        <dbReference type="SAM" id="SignalP"/>
    </source>
</evidence>
<dbReference type="SUPFAM" id="SSF103088">
    <property type="entry name" value="OmpA-like"/>
    <property type="match status" value="1"/>
</dbReference>
<feature type="signal peptide" evidence="3">
    <location>
        <begin position="1"/>
        <end position="26"/>
    </location>
</feature>
<feature type="domain" description="OmpA-like" evidence="4">
    <location>
        <begin position="292"/>
        <end position="406"/>
    </location>
</feature>
<name>A0A4Z0V8Z0_9BACT</name>
<dbReference type="Pfam" id="PF00691">
    <property type="entry name" value="OmpA"/>
    <property type="match status" value="1"/>
</dbReference>
<keyword evidence="3" id="KW-0732">Signal</keyword>
<protein>
    <submittedName>
        <fullName evidence="5">OmpA family protein</fullName>
    </submittedName>
</protein>
<dbReference type="PANTHER" id="PTHR30329">
    <property type="entry name" value="STATOR ELEMENT OF FLAGELLAR MOTOR COMPLEX"/>
    <property type="match status" value="1"/>
</dbReference>
<evidence type="ECO:0000259" key="4">
    <source>
        <dbReference type="PROSITE" id="PS51123"/>
    </source>
</evidence>
<keyword evidence="6" id="KW-1185">Reference proteome</keyword>
<evidence type="ECO:0000313" key="6">
    <source>
        <dbReference type="Proteomes" id="UP000297635"/>
    </source>
</evidence>